<dbReference type="RefSeq" id="WP_338203916.1">
    <property type="nucleotide sequence ID" value="NZ_JAEKNR010000189.1"/>
</dbReference>
<dbReference type="GO" id="GO:0046872">
    <property type="term" value="F:metal ion binding"/>
    <property type="evidence" value="ECO:0007669"/>
    <property type="project" value="UniProtKB-KW"/>
</dbReference>
<name>A0A934NAV8_9BACT</name>
<dbReference type="Pfam" id="PF13714">
    <property type="entry name" value="PEP_mutase"/>
    <property type="match status" value="1"/>
</dbReference>
<evidence type="ECO:0000256" key="2">
    <source>
        <dbReference type="ARBA" id="ARBA00023531"/>
    </source>
</evidence>
<sequence>MKLASTPLLPDGFQVPASRWTPPSRLLRQKLDSQPYVFGPGVFDPHGAELVMYHGLDAVYFSGYSFAIGHLGTTDMDLYSSVEIADAGRRIVSALRKFQLTMAVGDPEKGEAPRHLEIPPVVADMDVGYGNVFNVQRTTELYVNAGLAAAHIEDQVMPKRCGHIAGKALVSAGEFVAKLKMMRAVADDLGHTDFLVIARTDGVSASEAPESTRGLDLAIERGLRYLDSGIPDLLWCEFPTAERGPTERFHEEIRKRFPDARFAFNYSSSFKWFNESSPMTFDDLSEMGVRFIFITLAAQHAMGHGFSTLLEALKDRHEEGYIELQRREWDGGDSVPTRSHHLFTGVPYHHHMGEHLQVDRFGQGVDQHLEAVKVV</sequence>
<dbReference type="PIRSF" id="PIRSF001362">
    <property type="entry name" value="Isocit_lyase"/>
    <property type="match status" value="1"/>
</dbReference>
<keyword evidence="6" id="KW-0479">Metal-binding</keyword>
<keyword evidence="6" id="KW-0460">Magnesium</keyword>
<protein>
    <recommendedName>
        <fullName evidence="3">Isocitrase</fullName>
    </recommendedName>
    <alternativeName>
        <fullName evidence="4">Isocitratase</fullName>
    </alternativeName>
</protein>
<evidence type="ECO:0000313" key="8">
    <source>
        <dbReference type="Proteomes" id="UP000612893"/>
    </source>
</evidence>
<organism evidence="7 8">
    <name type="scientific">Candidatus Nephthysia bennettiae</name>
    <dbReference type="NCBI Taxonomy" id="3127016"/>
    <lineage>
        <taxon>Bacteria</taxon>
        <taxon>Bacillati</taxon>
        <taxon>Candidatus Dormiibacterota</taxon>
        <taxon>Candidatus Dormibacteria</taxon>
        <taxon>Candidatus Dormibacterales</taxon>
        <taxon>Candidatus Dormibacteraceae</taxon>
        <taxon>Candidatus Nephthysia</taxon>
    </lineage>
</organism>
<evidence type="ECO:0000313" key="7">
    <source>
        <dbReference type="EMBL" id="MBJ7600184.1"/>
    </source>
</evidence>
<accession>A0A934NAV8</accession>
<comment type="caution">
    <text evidence="7">The sequence shown here is derived from an EMBL/GenBank/DDBJ whole genome shotgun (WGS) entry which is preliminary data.</text>
</comment>
<feature type="binding site" evidence="6">
    <location>
        <position position="124"/>
    </location>
    <ligand>
        <name>Mg(2+)</name>
        <dbReference type="ChEBI" id="CHEBI:18420"/>
    </ligand>
</feature>
<feature type="active site" description="Proton acceptor" evidence="5">
    <location>
        <position position="161"/>
    </location>
</feature>
<dbReference type="Proteomes" id="UP000612893">
    <property type="component" value="Unassembled WGS sequence"/>
</dbReference>
<dbReference type="SUPFAM" id="SSF51621">
    <property type="entry name" value="Phosphoenolpyruvate/pyruvate domain"/>
    <property type="match status" value="1"/>
</dbReference>
<evidence type="ECO:0000256" key="1">
    <source>
        <dbReference type="ARBA" id="ARBA00023239"/>
    </source>
</evidence>
<comment type="catalytic activity">
    <reaction evidence="2">
        <text>D-threo-isocitrate = glyoxylate + succinate</text>
        <dbReference type="Rhea" id="RHEA:13245"/>
        <dbReference type="ChEBI" id="CHEBI:15562"/>
        <dbReference type="ChEBI" id="CHEBI:30031"/>
        <dbReference type="ChEBI" id="CHEBI:36655"/>
        <dbReference type="EC" id="4.1.3.1"/>
    </reaction>
</comment>
<evidence type="ECO:0000256" key="5">
    <source>
        <dbReference type="PIRSR" id="PIRSR001362-1"/>
    </source>
</evidence>
<proteinExistence type="predicted"/>
<evidence type="ECO:0000256" key="3">
    <source>
        <dbReference type="ARBA" id="ARBA00031022"/>
    </source>
</evidence>
<dbReference type="InterPro" id="IPR015813">
    <property type="entry name" value="Pyrv/PenolPyrv_kinase-like_dom"/>
</dbReference>
<dbReference type="PANTHER" id="PTHR21631:SF3">
    <property type="entry name" value="BIFUNCTIONAL GLYOXYLATE CYCLE PROTEIN"/>
    <property type="match status" value="1"/>
</dbReference>
<evidence type="ECO:0000256" key="4">
    <source>
        <dbReference type="ARBA" id="ARBA00031921"/>
    </source>
</evidence>
<keyword evidence="1 7" id="KW-0456">Lyase</keyword>
<gene>
    <name evidence="7" type="ORF">JF922_19190</name>
</gene>
<reference evidence="7" key="1">
    <citation type="submission" date="2020-10" db="EMBL/GenBank/DDBJ databases">
        <title>Ca. Dormibacterota MAGs.</title>
        <authorList>
            <person name="Montgomery K."/>
        </authorList>
    </citation>
    <scope>NUCLEOTIDE SEQUENCE [LARGE SCALE GENOMIC DNA]</scope>
    <source>
        <strain evidence="7">SC8812_S17_10</strain>
    </source>
</reference>
<dbReference type="AlphaFoldDB" id="A0A934NAV8"/>
<comment type="cofactor">
    <cofactor evidence="6">
        <name>Mg(2+)</name>
        <dbReference type="ChEBI" id="CHEBI:18420"/>
    </cofactor>
    <text evidence="6">Can also use Mn(2+) ion.</text>
</comment>
<evidence type="ECO:0000256" key="6">
    <source>
        <dbReference type="PIRSR" id="PIRSR001362-3"/>
    </source>
</evidence>
<dbReference type="EMBL" id="JAEKNR010000189">
    <property type="protein sequence ID" value="MBJ7600184.1"/>
    <property type="molecule type" value="Genomic_DNA"/>
</dbReference>
<dbReference type="InterPro" id="IPR040442">
    <property type="entry name" value="Pyrv_kinase-like_dom_sf"/>
</dbReference>
<dbReference type="InterPro" id="IPR039556">
    <property type="entry name" value="ICL/PEPM"/>
</dbReference>
<dbReference type="Gene3D" id="3.20.20.60">
    <property type="entry name" value="Phosphoenolpyruvate-binding domains"/>
    <property type="match status" value="1"/>
</dbReference>
<dbReference type="CDD" id="cd00377">
    <property type="entry name" value="ICL_PEPM"/>
    <property type="match status" value="1"/>
</dbReference>
<dbReference type="GO" id="GO:0004451">
    <property type="term" value="F:isocitrate lyase activity"/>
    <property type="evidence" value="ECO:0007669"/>
    <property type="project" value="UniProtKB-EC"/>
</dbReference>
<dbReference type="InterPro" id="IPR006254">
    <property type="entry name" value="Isocitrate_lyase"/>
</dbReference>
<dbReference type="PANTHER" id="PTHR21631">
    <property type="entry name" value="ISOCITRATE LYASE/MALATE SYNTHASE"/>
    <property type="match status" value="1"/>
</dbReference>
<keyword evidence="8" id="KW-1185">Reference proteome</keyword>